<evidence type="ECO:0000256" key="6">
    <source>
        <dbReference type="ARBA" id="ARBA00022842"/>
    </source>
</evidence>
<evidence type="ECO:0000256" key="2">
    <source>
        <dbReference type="ARBA" id="ARBA00022649"/>
    </source>
</evidence>
<keyword evidence="4" id="KW-0479">Metal-binding</keyword>
<keyword evidence="5" id="KW-0378">Hydrolase</keyword>
<gene>
    <name evidence="9" type="ORF">GTA51_04350</name>
</gene>
<keyword evidence="3" id="KW-0540">Nuclease</keyword>
<dbReference type="EMBL" id="WVUD01000004">
    <property type="protein sequence ID" value="MYL82369.1"/>
    <property type="molecule type" value="Genomic_DNA"/>
</dbReference>
<accession>A0A7C9MI40</accession>
<dbReference type="SUPFAM" id="SSF88723">
    <property type="entry name" value="PIN domain-like"/>
    <property type="match status" value="1"/>
</dbReference>
<name>A0A7C9MI40_9BACT</name>
<keyword evidence="2" id="KW-1277">Toxin-antitoxin system</keyword>
<comment type="similarity">
    <text evidence="7">Belongs to the PINc/VapC protein family.</text>
</comment>
<dbReference type="AlphaFoldDB" id="A0A7C9MI40"/>
<proteinExistence type="inferred from homology"/>
<evidence type="ECO:0000256" key="3">
    <source>
        <dbReference type="ARBA" id="ARBA00022722"/>
    </source>
</evidence>
<evidence type="ECO:0000256" key="7">
    <source>
        <dbReference type="ARBA" id="ARBA00038093"/>
    </source>
</evidence>
<evidence type="ECO:0000256" key="5">
    <source>
        <dbReference type="ARBA" id="ARBA00022801"/>
    </source>
</evidence>
<comment type="cofactor">
    <cofactor evidence="1">
        <name>Mg(2+)</name>
        <dbReference type="ChEBI" id="CHEBI:18420"/>
    </cofactor>
</comment>
<sequence>MDSVTVAGVVVFDTDVLIDYGRADAKAMAVLEAARAAARPAVSLVTSLELLAGCRDKQELAVLDAFMATFRLIHFDGMISKCTQDLMRRYRLSHGLRMPAAIIAATALTNGWPLISKNQKDYRFIEGINLPPYPGV</sequence>
<comment type="caution">
    <text evidence="9">The sequence shown here is derived from an EMBL/GenBank/DDBJ whole genome shotgun (WGS) entry which is preliminary data.</text>
</comment>
<evidence type="ECO:0000259" key="8">
    <source>
        <dbReference type="Pfam" id="PF01850"/>
    </source>
</evidence>
<dbReference type="GO" id="GO:0004518">
    <property type="term" value="F:nuclease activity"/>
    <property type="evidence" value="ECO:0007669"/>
    <property type="project" value="UniProtKB-KW"/>
</dbReference>
<dbReference type="Gene3D" id="3.40.50.1010">
    <property type="entry name" value="5'-nuclease"/>
    <property type="match status" value="1"/>
</dbReference>
<dbReference type="InterPro" id="IPR029060">
    <property type="entry name" value="PIN-like_dom_sf"/>
</dbReference>
<protein>
    <submittedName>
        <fullName evidence="9">PIN domain-containing protein</fullName>
    </submittedName>
</protein>
<dbReference type="Pfam" id="PF01850">
    <property type="entry name" value="PIN"/>
    <property type="match status" value="1"/>
</dbReference>
<dbReference type="OrthoDB" id="532510at2"/>
<evidence type="ECO:0000313" key="10">
    <source>
        <dbReference type="Proteomes" id="UP000482487"/>
    </source>
</evidence>
<dbReference type="PANTHER" id="PTHR33653:SF1">
    <property type="entry name" value="RIBONUCLEASE VAPC2"/>
    <property type="match status" value="1"/>
</dbReference>
<dbReference type="GO" id="GO:0016787">
    <property type="term" value="F:hydrolase activity"/>
    <property type="evidence" value="ECO:0007669"/>
    <property type="project" value="UniProtKB-KW"/>
</dbReference>
<evidence type="ECO:0000256" key="1">
    <source>
        <dbReference type="ARBA" id="ARBA00001946"/>
    </source>
</evidence>
<evidence type="ECO:0000313" key="9">
    <source>
        <dbReference type="EMBL" id="MYL82369.1"/>
    </source>
</evidence>
<evidence type="ECO:0000256" key="4">
    <source>
        <dbReference type="ARBA" id="ARBA00022723"/>
    </source>
</evidence>
<dbReference type="InterPro" id="IPR050556">
    <property type="entry name" value="Type_II_TA_system_RNase"/>
</dbReference>
<keyword evidence="10" id="KW-1185">Reference proteome</keyword>
<organism evidence="9 10">
    <name type="scientific">Solidesulfovibrio aerotolerans</name>
    <dbReference type="NCBI Taxonomy" id="295255"/>
    <lineage>
        <taxon>Bacteria</taxon>
        <taxon>Pseudomonadati</taxon>
        <taxon>Thermodesulfobacteriota</taxon>
        <taxon>Desulfovibrionia</taxon>
        <taxon>Desulfovibrionales</taxon>
        <taxon>Desulfovibrionaceae</taxon>
        <taxon>Solidesulfovibrio</taxon>
    </lineage>
</organism>
<keyword evidence="6" id="KW-0460">Magnesium</keyword>
<dbReference type="PANTHER" id="PTHR33653">
    <property type="entry name" value="RIBONUCLEASE VAPC2"/>
    <property type="match status" value="1"/>
</dbReference>
<dbReference type="Proteomes" id="UP000482487">
    <property type="component" value="Unassembled WGS sequence"/>
</dbReference>
<feature type="domain" description="PIN" evidence="8">
    <location>
        <begin position="10"/>
        <end position="120"/>
    </location>
</feature>
<dbReference type="InterPro" id="IPR002716">
    <property type="entry name" value="PIN_dom"/>
</dbReference>
<dbReference type="GO" id="GO:0046872">
    <property type="term" value="F:metal ion binding"/>
    <property type="evidence" value="ECO:0007669"/>
    <property type="project" value="UniProtKB-KW"/>
</dbReference>
<reference evidence="9 10" key="1">
    <citation type="submission" date="2020-01" db="EMBL/GenBank/DDBJ databases">
        <title>Genome sequence of Desulfovibrio aerotolerans DSM 16695(T).</title>
        <authorList>
            <person name="Karnachuk O."/>
            <person name="Avakyan M."/>
            <person name="Mardanov A."/>
            <person name="Kadnikov V."/>
            <person name="Ravin N."/>
        </authorList>
    </citation>
    <scope>NUCLEOTIDE SEQUENCE [LARGE SCALE GENOMIC DNA]</scope>
    <source>
        <strain evidence="9 10">DSM 16695</strain>
    </source>
</reference>